<evidence type="ECO:0000259" key="2">
    <source>
        <dbReference type="Pfam" id="PF13579"/>
    </source>
</evidence>
<keyword evidence="3" id="KW-0808">Transferase</keyword>
<sequence>MKIAFISYEYPPDTGGGGIATYVEQAAKMLQNRGNLVEVFTASHYRSGVEIEASGVRIHRIQLENKKLFANEIAPVFAERHALVKFDVLEGPDFCADAAGVIRLIPEIPLVVKLHTPNGICRQVQAATITEFIPKLRTNLGACHQWLNPSSIENIEKRHAHDADVIAAPSNLIAELLIKQWKLNRQKVHIFPSPYIPSPETLSIPIEQKASQVVTFVGRLEIRKGVLDLAQAIPDILKHCPDAKFRFVGKAGLSPDPEKNMQQYIEKLLHPYCHSLKFIGPVPNTQIPFILGQTDVCIFPSLFDNFPLVCLEAMAAGRAVIGSIASGMVEIINTNSVGRLISPNSPQQITQSTIELLQNPELRVQVGIAARERVLQEYNLERIGDLQEKSYQVAIETRQRLGTRRKFSIFA</sequence>
<feature type="domain" description="Glycosyltransferase subfamily 4-like N-terminal" evidence="2">
    <location>
        <begin position="17"/>
        <end position="192"/>
    </location>
</feature>
<reference evidence="3 4" key="1">
    <citation type="submission" date="2020-04" db="EMBL/GenBank/DDBJ databases">
        <title>Genome-Wide Identification of 5-Methylcytosine Sites in Bacterial Genomes By High-Throughput Sequencing of MspJI Restriction Fragments.</title>
        <authorList>
            <person name="Wu V."/>
        </authorList>
    </citation>
    <scope>NUCLEOTIDE SEQUENCE [LARGE SCALE GENOMIC DNA]</scope>
    <source>
        <strain evidence="3 4">CCAP 1403/13f</strain>
    </source>
</reference>
<dbReference type="InterPro" id="IPR001296">
    <property type="entry name" value="Glyco_trans_1"/>
</dbReference>
<dbReference type="Proteomes" id="UP000502433">
    <property type="component" value="Chromosome"/>
</dbReference>
<dbReference type="InterPro" id="IPR028098">
    <property type="entry name" value="Glyco_trans_4-like_N"/>
</dbReference>
<proteinExistence type="predicted"/>
<reference evidence="3 4" key="2">
    <citation type="submission" date="2020-04" db="EMBL/GenBank/DDBJ databases">
        <authorList>
            <person name="Fomenkov A."/>
            <person name="Anton B.P."/>
            <person name="Roberts R.J."/>
        </authorList>
    </citation>
    <scope>NUCLEOTIDE SEQUENCE [LARGE SCALE GENOMIC DNA]</scope>
    <source>
        <strain evidence="3 4">CCAP 1403/13f</strain>
    </source>
</reference>
<evidence type="ECO:0000259" key="1">
    <source>
        <dbReference type="Pfam" id="PF00534"/>
    </source>
</evidence>
<dbReference type="PANTHER" id="PTHR45947:SF3">
    <property type="entry name" value="SULFOQUINOVOSYL TRANSFERASE SQD2"/>
    <property type="match status" value="1"/>
</dbReference>
<dbReference type="Gene3D" id="3.40.50.2000">
    <property type="entry name" value="Glycogen Phosphorylase B"/>
    <property type="match status" value="2"/>
</dbReference>
<dbReference type="GO" id="GO:0016757">
    <property type="term" value="F:glycosyltransferase activity"/>
    <property type="evidence" value="ECO:0007669"/>
    <property type="project" value="InterPro"/>
</dbReference>
<accession>A0A6H2C608</accession>
<dbReference type="Pfam" id="PF13579">
    <property type="entry name" value="Glyco_trans_4_4"/>
    <property type="match status" value="1"/>
</dbReference>
<feature type="domain" description="Glycosyl transferase family 1" evidence="1">
    <location>
        <begin position="209"/>
        <end position="373"/>
    </location>
</feature>
<dbReference type="SUPFAM" id="SSF53756">
    <property type="entry name" value="UDP-Glycosyltransferase/glycogen phosphorylase"/>
    <property type="match status" value="1"/>
</dbReference>
<organism evidence="3 4">
    <name type="scientific">Dolichospermum flos-aquae CCAP 1403/13F</name>
    <dbReference type="NCBI Taxonomy" id="315271"/>
    <lineage>
        <taxon>Bacteria</taxon>
        <taxon>Bacillati</taxon>
        <taxon>Cyanobacteriota</taxon>
        <taxon>Cyanophyceae</taxon>
        <taxon>Nostocales</taxon>
        <taxon>Aphanizomenonaceae</taxon>
        <taxon>Dolichospermum</taxon>
    </lineage>
</organism>
<dbReference type="EMBL" id="CP051206">
    <property type="protein sequence ID" value="QJB46751.1"/>
    <property type="molecule type" value="Genomic_DNA"/>
</dbReference>
<gene>
    <name evidence="3" type="ORF">HGD76_23775</name>
</gene>
<dbReference type="RefSeq" id="WP_168697226.1">
    <property type="nucleotide sequence ID" value="NZ_CP051206.1"/>
</dbReference>
<dbReference type="AlphaFoldDB" id="A0A6H2C608"/>
<evidence type="ECO:0000313" key="3">
    <source>
        <dbReference type="EMBL" id="QJB46751.1"/>
    </source>
</evidence>
<dbReference type="PANTHER" id="PTHR45947">
    <property type="entry name" value="SULFOQUINOVOSYL TRANSFERASE SQD2"/>
    <property type="match status" value="1"/>
</dbReference>
<name>A0A6H2C608_DOLFA</name>
<dbReference type="InterPro" id="IPR050194">
    <property type="entry name" value="Glycosyltransferase_grp1"/>
</dbReference>
<dbReference type="KEGG" id="dfs:HGD76_23775"/>
<evidence type="ECO:0000313" key="4">
    <source>
        <dbReference type="Proteomes" id="UP000502433"/>
    </source>
</evidence>
<dbReference type="Pfam" id="PF00534">
    <property type="entry name" value="Glycos_transf_1"/>
    <property type="match status" value="1"/>
</dbReference>
<dbReference type="CDD" id="cd03801">
    <property type="entry name" value="GT4_PimA-like"/>
    <property type="match status" value="1"/>
</dbReference>
<protein>
    <submittedName>
        <fullName evidence="3">Glycosyltransferase family 4 protein</fullName>
    </submittedName>
</protein>